<gene>
    <name evidence="4" type="ORF">E2I00_018904</name>
</gene>
<reference evidence="4 5" key="1">
    <citation type="journal article" date="2019" name="PLoS ONE">
        <title>Genomic analyses reveal an absence of contemporary introgressive admixture between fin whales and blue whales, despite known hybrids.</title>
        <authorList>
            <person name="Westbury M.V."/>
            <person name="Petersen B."/>
            <person name="Lorenzen E.D."/>
        </authorList>
    </citation>
    <scope>NUCLEOTIDE SEQUENCE [LARGE SCALE GENOMIC DNA]</scope>
    <source>
        <strain evidence="4">FinWhale-01</strain>
    </source>
</reference>
<keyword evidence="5" id="KW-1185">Reference proteome</keyword>
<dbReference type="EMBL" id="SGJD01000191">
    <property type="protein sequence ID" value="KAB0406429.1"/>
    <property type="molecule type" value="Genomic_DNA"/>
</dbReference>
<evidence type="ECO:0000313" key="5">
    <source>
        <dbReference type="Proteomes" id="UP000437017"/>
    </source>
</evidence>
<feature type="non-terminal residue" evidence="4">
    <location>
        <position position="1"/>
    </location>
</feature>
<dbReference type="GO" id="GO:0005524">
    <property type="term" value="F:ATP binding"/>
    <property type="evidence" value="ECO:0007669"/>
    <property type="project" value="UniProtKB-KW"/>
</dbReference>
<name>A0A6A1QJ79_BALPH</name>
<dbReference type="AlphaFoldDB" id="A0A6A1QJ79"/>
<dbReference type="Gene3D" id="1.20.1270.10">
    <property type="match status" value="1"/>
</dbReference>
<keyword evidence="3" id="KW-0067">ATP-binding</keyword>
<comment type="caution">
    <text evidence="4">The sequence shown here is derived from an EMBL/GenBank/DDBJ whole genome shotgun (WGS) entry which is preliminary data.</text>
</comment>
<protein>
    <submittedName>
        <fullName evidence="4">Uncharacterized protein</fullName>
    </submittedName>
</protein>
<evidence type="ECO:0000313" key="4">
    <source>
        <dbReference type="EMBL" id="KAB0406429.1"/>
    </source>
</evidence>
<dbReference type="InterPro" id="IPR013126">
    <property type="entry name" value="Hsp_70_fam"/>
</dbReference>
<dbReference type="InterPro" id="IPR029048">
    <property type="entry name" value="HSP70_C_sf"/>
</dbReference>
<organism evidence="4 5">
    <name type="scientific">Balaenoptera physalus</name>
    <name type="common">Fin whale</name>
    <name type="synonym">Balaena physalus</name>
    <dbReference type="NCBI Taxonomy" id="9770"/>
    <lineage>
        <taxon>Eukaryota</taxon>
        <taxon>Metazoa</taxon>
        <taxon>Chordata</taxon>
        <taxon>Craniata</taxon>
        <taxon>Vertebrata</taxon>
        <taxon>Euteleostomi</taxon>
        <taxon>Mammalia</taxon>
        <taxon>Eutheria</taxon>
        <taxon>Laurasiatheria</taxon>
        <taxon>Artiodactyla</taxon>
        <taxon>Whippomorpha</taxon>
        <taxon>Cetacea</taxon>
        <taxon>Mysticeti</taxon>
        <taxon>Balaenopteridae</taxon>
        <taxon>Balaenoptera</taxon>
    </lineage>
</organism>
<dbReference type="Pfam" id="PF00012">
    <property type="entry name" value="HSP70"/>
    <property type="match status" value="1"/>
</dbReference>
<keyword evidence="2" id="KW-0547">Nucleotide-binding</keyword>
<dbReference type="Proteomes" id="UP000437017">
    <property type="component" value="Unassembled WGS sequence"/>
</dbReference>
<evidence type="ECO:0000256" key="3">
    <source>
        <dbReference type="ARBA" id="ARBA00022840"/>
    </source>
</evidence>
<comment type="similarity">
    <text evidence="1">Belongs to the heat shock protein 70 family.</text>
</comment>
<evidence type="ECO:0000256" key="1">
    <source>
        <dbReference type="ARBA" id="ARBA00007381"/>
    </source>
</evidence>
<dbReference type="SUPFAM" id="SSF100934">
    <property type="entry name" value="Heat shock protein 70kD (HSP70), C-terminal subdomain"/>
    <property type="match status" value="1"/>
</dbReference>
<accession>A0A6A1QJ79</accession>
<dbReference type="GO" id="GO:0140662">
    <property type="term" value="F:ATP-dependent protein folding chaperone"/>
    <property type="evidence" value="ECO:0007669"/>
    <property type="project" value="InterPro"/>
</dbReference>
<sequence>TLSEVPAVASDNGTIYSCVDICQHGKCENAVVLTCLDMSDMNRWPFLVKAYGPDGIQGRIQRLLTRGGIIYDSSKDEETTEAYLGKTVYKCYCHSISLLMTATIRFPKMKYQRAIGCCYGLNKILVSKHKKDIHENKIYDCSLLLLVNMHNVIKQNEVKIDIDSLQERVELHTLIICANTSARLLQGKTIDRYINPGAIVHDTSAQAVILSRDKSEDVQGLLLLDITTFSINIETPGGIIITMINTISACPQSTHRLSQLTQPAQCTYSSILPFSVVYLRSQYADNNTGKKNRLPPQMTSRDKVSSNYSLKSYIFNVKAIVECKKNIKGNCNEIIDWFNKNNIVEKETLASQQEDLENVCNPIINKH</sequence>
<proteinExistence type="inferred from homology"/>
<evidence type="ECO:0000256" key="2">
    <source>
        <dbReference type="ARBA" id="ARBA00022741"/>
    </source>
</evidence>